<accession>A0A108UC38</accession>
<dbReference type="InterPro" id="IPR040683">
    <property type="entry name" value="CshA_NR2"/>
</dbReference>
<feature type="domain" description="GEVED" evidence="5">
    <location>
        <begin position="385"/>
        <end position="462"/>
    </location>
</feature>
<keyword evidence="2" id="KW-0732">Signal</keyword>
<proteinExistence type="predicted"/>
<name>A0A108UC38_9GAMM</name>
<evidence type="ECO:0000256" key="1">
    <source>
        <dbReference type="SAM" id="MobiDB-lite"/>
    </source>
</evidence>
<dbReference type="Pfam" id="PF20009">
    <property type="entry name" value="GEVED"/>
    <property type="match status" value="1"/>
</dbReference>
<evidence type="ECO:0000259" key="5">
    <source>
        <dbReference type="Pfam" id="PF20009"/>
    </source>
</evidence>
<feature type="signal peptide" evidence="2">
    <location>
        <begin position="1"/>
        <end position="46"/>
    </location>
</feature>
<comment type="caution">
    <text evidence="6">The sequence shown here is derived from an EMBL/GenBank/DDBJ whole genome shotgun (WGS) entry which is preliminary data.</text>
</comment>
<evidence type="ECO:0000259" key="4">
    <source>
        <dbReference type="Pfam" id="PF18651"/>
    </source>
</evidence>
<evidence type="ECO:0000313" key="6">
    <source>
        <dbReference type="EMBL" id="KWS06434.1"/>
    </source>
</evidence>
<dbReference type="Pfam" id="PF18651">
    <property type="entry name" value="CshA_NR2"/>
    <property type="match status" value="1"/>
</dbReference>
<dbReference type="AlphaFoldDB" id="A0A108UC38"/>
<protein>
    <submittedName>
        <fullName evidence="6">Glycoprotein gp2</fullName>
    </submittedName>
</protein>
<feature type="domain" description="DUF11" evidence="3">
    <location>
        <begin position="809"/>
        <end position="895"/>
    </location>
</feature>
<reference evidence="6 7" key="1">
    <citation type="journal article" date="2014" name="Genome Announc.">
        <title>Draft Genome Sequence of Lysobacter capsici AZ78, a Bacterium Antagonistic to Plant-Pathogenic Oomycetes.</title>
        <authorList>
            <person name="Puopolo G."/>
            <person name="Sonego P."/>
            <person name="Engelen K."/>
            <person name="Pertot I."/>
        </authorList>
    </citation>
    <scope>NUCLEOTIDE SEQUENCE [LARGE SCALE GENOMIC DNA]</scope>
    <source>
        <strain evidence="6 7">AZ78</strain>
    </source>
</reference>
<evidence type="ECO:0000259" key="3">
    <source>
        <dbReference type="Pfam" id="PF01345"/>
    </source>
</evidence>
<feature type="domain" description="Surface adhesin CshA non-repetitive" evidence="4">
    <location>
        <begin position="58"/>
        <end position="271"/>
    </location>
</feature>
<dbReference type="RefSeq" id="WP_036106532.1">
    <property type="nucleotide sequence ID" value="NZ_JAJA02000001.1"/>
</dbReference>
<dbReference type="InterPro" id="IPR045474">
    <property type="entry name" value="GEVED"/>
</dbReference>
<sequence length="896" mass="90410">MTSTTAVTPHRSRRDSVRPLPRSTGLRPWALTLALLWLALPPPAQAQFATQGSGAYRNNIIWFRWGNGTCLNSQDNCAEIGNNTANQTITSQQIYNVAGQPLVVTCTLSGVGNDEFRTYRSGLWQGDGLDDLYNIGGVGTANTLYNGLLNFGQTQVSTATFACGATLGGNPFPLEGLVVADAEQSLTGGTGQNESISANAPTATSWRIIDRFRTPGCTTNASANITGTTLTLNGSTPLCTAGPMAVAFMEGATSATLTLRGNGRSAMALGVLVFVADRSDAPLSYGEPQHLPNFTWNGGNLPNGNTTYTTMTLATLNQPAVRLGTRVDIENVSLAGAPATGDDSNFTTPTATDDEDSFATLANIALSPGASHNLSVPCAGNGAFVRGFIDFNRDGDFTDAGETSASATCNGTAAAVNWTMPAVAGLNPGASYARFRIASAAIDVASPVGLASSGEVEDYPVTLTSQTLTLRKQWTGAAVGDDAVITASRGGSVIDTLNSNADAAGELETDPTPANVFAGETIVLAETLAAGNVGGYAPALTCTGAADTNPDDGIAIAATDTNIVCTYTNTRVATLQLAKAWAANSRTGDTLTIGATTGGNNNTAPFDATAPTAANSGAPVSVRLGDVVTLPAETGTGLGNYTTTLACTGGHTLSGTNGQAANTLTITSGNAAVCTYTNTRLAQQLNLAKVWSANSTNGHTASATTTGGTANPTFTATAPTNNAGPAVTVFAGDVLTLPAETFGGGATAASYTTALACTGGSPLASGATRRTLTITASTAATTCTYTNTPVVVDLTITKTNTFGAGPRDQANDTVASGATTTYTLVATNNGPGEVTGSIVRDTPVAGLTCPPANAVTITGNGVPAGSFTVADLSAGIALGTLGAGQSTTLSFDCQVN</sequence>
<dbReference type="Pfam" id="PF01345">
    <property type="entry name" value="DUF11"/>
    <property type="match status" value="1"/>
</dbReference>
<evidence type="ECO:0000313" key="7">
    <source>
        <dbReference type="Proteomes" id="UP000023435"/>
    </source>
</evidence>
<dbReference type="EMBL" id="JAJA02000001">
    <property type="protein sequence ID" value="KWS06434.1"/>
    <property type="molecule type" value="Genomic_DNA"/>
</dbReference>
<dbReference type="InterPro" id="IPR001434">
    <property type="entry name" value="OmcB-like_DUF11"/>
</dbReference>
<dbReference type="OrthoDB" id="6028209at2"/>
<evidence type="ECO:0000256" key="2">
    <source>
        <dbReference type="SAM" id="SignalP"/>
    </source>
</evidence>
<feature type="chain" id="PRO_5007131868" evidence="2">
    <location>
        <begin position="47"/>
        <end position="896"/>
    </location>
</feature>
<keyword evidence="7" id="KW-1185">Reference proteome</keyword>
<gene>
    <name evidence="6" type="ORF">AZ78_3990</name>
</gene>
<feature type="region of interest" description="Disordered" evidence="1">
    <location>
        <begin position="1"/>
        <end position="21"/>
    </location>
</feature>
<organism evidence="6 7">
    <name type="scientific">Lysobacter capsici AZ78</name>
    <dbReference type="NCBI Taxonomy" id="1444315"/>
    <lineage>
        <taxon>Bacteria</taxon>
        <taxon>Pseudomonadati</taxon>
        <taxon>Pseudomonadota</taxon>
        <taxon>Gammaproteobacteria</taxon>
        <taxon>Lysobacterales</taxon>
        <taxon>Lysobacteraceae</taxon>
        <taxon>Lysobacter</taxon>
    </lineage>
</organism>
<dbReference type="Proteomes" id="UP000023435">
    <property type="component" value="Unassembled WGS sequence"/>
</dbReference>